<evidence type="ECO:0000259" key="3">
    <source>
        <dbReference type="PROSITE" id="PS50883"/>
    </source>
</evidence>
<keyword evidence="5" id="KW-1185">Reference proteome</keyword>
<dbReference type="SMART" id="SM00052">
    <property type="entry name" value="EAL"/>
    <property type="match status" value="1"/>
</dbReference>
<evidence type="ECO:0000313" key="4">
    <source>
        <dbReference type="EMBL" id="MBO1926986.1"/>
    </source>
</evidence>
<evidence type="ECO:0000259" key="2">
    <source>
        <dbReference type="PROSITE" id="PS50110"/>
    </source>
</evidence>
<sequence length="410" mass="47504">MLDKNLNIMVLDDDPFILKMMQLMLQQRGLTKVRTFELARDALEECNTGIRPDILFLDINMPDIDGIQVLRLMHQSNFSGSIIFLSGEDELMHKTLFKLASLQGLNVIGSLHKPIQADALNHQLARTQKRFLHHLQSSHQRRQALKLDSRQLVMALHHRELTNFYQPKVSLRTGLWLGVECLVRWQHPELGMISPKQFVPLAEESNLITDITRQVIKQSIEDFHDWDPEQMPKISINLSMQDLTDVNFSDFLIQTTQMQHFSPRQITFEITESRLAKDLAPVLDILARLRLHRFKLSIDDFGTGHSSLLQLRDLPFDELKIDQGFVHDAHNEHRMNAIVKASIALAKHLEMESVAEGVETIEDWRNMQTLGADIAQGYFIAKPMPFAELENWHQQWRQRIQQENLLTPLI</sequence>
<dbReference type="SUPFAM" id="SSF52172">
    <property type="entry name" value="CheY-like"/>
    <property type="match status" value="1"/>
</dbReference>
<dbReference type="RefSeq" id="WP_208148429.1">
    <property type="nucleotide sequence ID" value="NZ_JAGETV010000006.1"/>
</dbReference>
<dbReference type="EMBL" id="JAGETV010000006">
    <property type="protein sequence ID" value="MBO1926986.1"/>
    <property type="molecule type" value="Genomic_DNA"/>
</dbReference>
<dbReference type="PANTHER" id="PTHR33121:SF79">
    <property type="entry name" value="CYCLIC DI-GMP PHOSPHODIESTERASE PDED-RELATED"/>
    <property type="match status" value="1"/>
</dbReference>
<dbReference type="PROSITE" id="PS50883">
    <property type="entry name" value="EAL"/>
    <property type="match status" value="1"/>
</dbReference>
<evidence type="ECO:0000313" key="5">
    <source>
        <dbReference type="Proteomes" id="UP000664835"/>
    </source>
</evidence>
<dbReference type="Pfam" id="PF00563">
    <property type="entry name" value="EAL"/>
    <property type="match status" value="1"/>
</dbReference>
<feature type="domain" description="Response regulatory" evidence="2">
    <location>
        <begin position="7"/>
        <end position="128"/>
    </location>
</feature>
<name>A0ABS3Q3Z6_9GAMM</name>
<evidence type="ECO:0000256" key="1">
    <source>
        <dbReference type="PROSITE-ProRule" id="PRU00169"/>
    </source>
</evidence>
<accession>A0ABS3Q3Z6</accession>
<dbReference type="Gene3D" id="3.20.20.450">
    <property type="entry name" value="EAL domain"/>
    <property type="match status" value="1"/>
</dbReference>
<dbReference type="CDD" id="cd01948">
    <property type="entry name" value="EAL"/>
    <property type="match status" value="1"/>
</dbReference>
<dbReference type="PANTHER" id="PTHR33121">
    <property type="entry name" value="CYCLIC DI-GMP PHOSPHODIESTERASE PDEF"/>
    <property type="match status" value="1"/>
</dbReference>
<comment type="caution">
    <text evidence="4">The sequence shown here is derived from an EMBL/GenBank/DDBJ whole genome shotgun (WGS) entry which is preliminary data.</text>
</comment>
<dbReference type="InterPro" id="IPR001789">
    <property type="entry name" value="Sig_transdc_resp-reg_receiver"/>
</dbReference>
<dbReference type="InterPro" id="IPR001633">
    <property type="entry name" value="EAL_dom"/>
</dbReference>
<keyword evidence="1" id="KW-0597">Phosphoprotein</keyword>
<dbReference type="SUPFAM" id="SSF141868">
    <property type="entry name" value="EAL domain-like"/>
    <property type="match status" value="1"/>
</dbReference>
<feature type="domain" description="EAL" evidence="3">
    <location>
        <begin position="145"/>
        <end position="397"/>
    </location>
</feature>
<gene>
    <name evidence="4" type="ORF">J3998_05300</name>
</gene>
<dbReference type="SMART" id="SM00448">
    <property type="entry name" value="REC"/>
    <property type="match status" value="1"/>
</dbReference>
<dbReference type="InterPro" id="IPR011006">
    <property type="entry name" value="CheY-like_superfamily"/>
</dbReference>
<dbReference type="Pfam" id="PF00072">
    <property type="entry name" value="Response_reg"/>
    <property type="match status" value="1"/>
</dbReference>
<reference evidence="4 5" key="1">
    <citation type="submission" date="2021-03" db="EMBL/GenBank/DDBJ databases">
        <title>Thiomicrorhabdus sp.nov.,novel sulfur-oxidizing bacteria isolated from coastal sediment.</title>
        <authorList>
            <person name="Liu X."/>
        </authorList>
    </citation>
    <scope>NUCLEOTIDE SEQUENCE [LARGE SCALE GENOMIC DNA]</scope>
    <source>
        <strain evidence="4 5">6S2-11</strain>
    </source>
</reference>
<dbReference type="InterPro" id="IPR050706">
    <property type="entry name" value="Cyclic-di-GMP_PDE-like"/>
</dbReference>
<dbReference type="InterPro" id="IPR035919">
    <property type="entry name" value="EAL_sf"/>
</dbReference>
<organism evidence="4 5">
    <name type="scientific">Thiomicrorhabdus marina</name>
    <dbReference type="NCBI Taxonomy" id="2818442"/>
    <lineage>
        <taxon>Bacteria</taxon>
        <taxon>Pseudomonadati</taxon>
        <taxon>Pseudomonadota</taxon>
        <taxon>Gammaproteobacteria</taxon>
        <taxon>Thiotrichales</taxon>
        <taxon>Piscirickettsiaceae</taxon>
        <taxon>Thiomicrorhabdus</taxon>
    </lineage>
</organism>
<dbReference type="Gene3D" id="3.40.50.2300">
    <property type="match status" value="1"/>
</dbReference>
<protein>
    <submittedName>
        <fullName evidence="4">EAL domain-containing response regulator</fullName>
    </submittedName>
</protein>
<feature type="modified residue" description="4-aspartylphosphate" evidence="1">
    <location>
        <position position="58"/>
    </location>
</feature>
<dbReference type="Proteomes" id="UP000664835">
    <property type="component" value="Unassembled WGS sequence"/>
</dbReference>
<dbReference type="PROSITE" id="PS50110">
    <property type="entry name" value="RESPONSE_REGULATORY"/>
    <property type="match status" value="1"/>
</dbReference>
<proteinExistence type="predicted"/>